<dbReference type="Gene3D" id="3.10.580.10">
    <property type="entry name" value="CBS-domain"/>
    <property type="match status" value="1"/>
</dbReference>
<dbReference type="Pfam" id="PF00005">
    <property type="entry name" value="ABC_tran"/>
    <property type="match status" value="1"/>
</dbReference>
<dbReference type="GO" id="GO:0006970">
    <property type="term" value="P:response to osmotic stress"/>
    <property type="evidence" value="ECO:0007669"/>
    <property type="project" value="UniProtKB-ARBA"/>
</dbReference>
<comment type="catalytic activity">
    <reaction evidence="6">
        <text>a quaternary ammonium(out) + ATP + H2O = a quaternary ammonium(in) + ADP + phosphate + H(+)</text>
        <dbReference type="Rhea" id="RHEA:11036"/>
        <dbReference type="ChEBI" id="CHEBI:15377"/>
        <dbReference type="ChEBI" id="CHEBI:15378"/>
        <dbReference type="ChEBI" id="CHEBI:30616"/>
        <dbReference type="ChEBI" id="CHEBI:35267"/>
        <dbReference type="ChEBI" id="CHEBI:43474"/>
        <dbReference type="ChEBI" id="CHEBI:456216"/>
    </reaction>
</comment>
<evidence type="ECO:0000313" key="8">
    <source>
        <dbReference type="EMBL" id="NWN91727.1"/>
    </source>
</evidence>
<keyword evidence="3 6" id="KW-0547">Nucleotide-binding</keyword>
<dbReference type="CDD" id="cd03294">
    <property type="entry name" value="ABC_Pro_Gly_Betaine"/>
    <property type="match status" value="1"/>
</dbReference>
<comment type="subcellular location">
    <subcellularLocation>
        <location evidence="6">Cell inner membrane</location>
        <topology evidence="6">Peripheral membrane protein</topology>
    </subcellularLocation>
</comment>
<dbReference type="GO" id="GO:0031460">
    <property type="term" value="P:glycine betaine transport"/>
    <property type="evidence" value="ECO:0007669"/>
    <property type="project" value="InterPro"/>
</dbReference>
<dbReference type="AlphaFoldDB" id="A0A851HRZ6"/>
<keyword evidence="6" id="KW-1003">Cell membrane</keyword>
<organism evidence="8 9">
    <name type="scientific">Marinobacter adhaerens</name>
    <dbReference type="NCBI Taxonomy" id="1033846"/>
    <lineage>
        <taxon>Bacteria</taxon>
        <taxon>Pseudomonadati</taxon>
        <taxon>Pseudomonadota</taxon>
        <taxon>Gammaproteobacteria</taxon>
        <taxon>Pseudomonadales</taxon>
        <taxon>Marinobacteraceae</taxon>
        <taxon>Marinobacter</taxon>
    </lineage>
</organism>
<dbReference type="InterPro" id="IPR017871">
    <property type="entry name" value="ABC_transporter-like_CS"/>
</dbReference>
<proteinExistence type="inferred from homology"/>
<dbReference type="SUPFAM" id="SSF54631">
    <property type="entry name" value="CBS-domain pair"/>
    <property type="match status" value="1"/>
</dbReference>
<protein>
    <recommendedName>
        <fullName evidence="6">Quaternary amine transport ATP-binding protein</fullName>
        <ecNumber evidence="6">7.6.2.9</ecNumber>
    </recommendedName>
</protein>
<dbReference type="InterPro" id="IPR051921">
    <property type="entry name" value="ABC_osmolyte_uptake_ATP-bind"/>
</dbReference>
<dbReference type="EMBL" id="JABEVQ010000004">
    <property type="protein sequence ID" value="NWN91727.1"/>
    <property type="molecule type" value="Genomic_DNA"/>
</dbReference>
<evidence type="ECO:0000256" key="6">
    <source>
        <dbReference type="RuleBase" id="RU369116"/>
    </source>
</evidence>
<dbReference type="PROSITE" id="PS50893">
    <property type="entry name" value="ABC_TRANSPORTER_2"/>
    <property type="match status" value="1"/>
</dbReference>
<keyword evidence="6" id="KW-0997">Cell inner membrane</keyword>
<name>A0A851HRZ6_9GAMM</name>
<dbReference type="GO" id="GO:0005524">
    <property type="term" value="F:ATP binding"/>
    <property type="evidence" value="ECO:0007669"/>
    <property type="project" value="UniProtKB-UniRule"/>
</dbReference>
<dbReference type="InterPro" id="IPR027417">
    <property type="entry name" value="P-loop_NTPase"/>
</dbReference>
<dbReference type="GO" id="GO:0016887">
    <property type="term" value="F:ATP hydrolysis activity"/>
    <property type="evidence" value="ECO:0007669"/>
    <property type="project" value="UniProtKB-UniRule"/>
</dbReference>
<dbReference type="NCBIfam" id="TIGR01186">
    <property type="entry name" value="proV"/>
    <property type="match status" value="1"/>
</dbReference>
<keyword evidence="4 6" id="KW-0067">ATP-binding</keyword>
<dbReference type="Proteomes" id="UP000536442">
    <property type="component" value="Unassembled WGS sequence"/>
</dbReference>
<dbReference type="FunFam" id="3.40.50.300:FF:000201">
    <property type="entry name" value="Glycine betaine/L-proline ABC transporter ATP-binding protein"/>
    <property type="match status" value="1"/>
</dbReference>
<dbReference type="InterPro" id="IPR003439">
    <property type="entry name" value="ABC_transporter-like_ATP-bd"/>
</dbReference>
<comment type="similarity">
    <text evidence="1 6">Belongs to the ABC transporter superfamily.</text>
</comment>
<comment type="caution">
    <text evidence="8">The sequence shown here is derived from an EMBL/GenBank/DDBJ whole genome shotgun (WGS) entry which is preliminary data.</text>
</comment>
<keyword evidence="2 6" id="KW-0813">Transport</keyword>
<dbReference type="Gene3D" id="3.40.50.300">
    <property type="entry name" value="P-loop containing nucleotide triphosphate hydrolases"/>
    <property type="match status" value="1"/>
</dbReference>
<dbReference type="SUPFAM" id="SSF52540">
    <property type="entry name" value="P-loop containing nucleoside triphosphate hydrolases"/>
    <property type="match status" value="1"/>
</dbReference>
<dbReference type="InterPro" id="IPR003593">
    <property type="entry name" value="AAA+_ATPase"/>
</dbReference>
<evidence type="ECO:0000256" key="5">
    <source>
        <dbReference type="ARBA" id="ARBA00022970"/>
    </source>
</evidence>
<dbReference type="PANTHER" id="PTHR43869:SF1">
    <property type="entry name" value="GLYCINE BETAINE_PROLINE BETAINE TRANSPORT SYSTEM ATP-BINDING PROTEIN PROV"/>
    <property type="match status" value="1"/>
</dbReference>
<comment type="subunit">
    <text evidence="6">The complex is probably composed of two ATP-binding proteins, two transmembrane proteins and a solute-binding protein.</text>
</comment>
<sequence>MQDAKRNVKIRVRNLSKVFGKHPKKALEMRDQGLSRSEIFDKTGQTLGLSNINFDVYEGELLVIMGLSGSGKSTLIRCLNRLFEPSEGEIVIDGEDITSLGVKALRESRRRHFSMVFQNFALFPHRTVQQNAEFGLEIRGVDKAKRKEIAANALKQVGLEGWEDAFPNQLSGGMQQRVGLARALANDATVLLMDEAFSALDPLIRGDMQEELQELQSRMQKTTVFITHDLDEALNIADRIILLKGGEIVQIGTPEDILTNPADDYVKRFVEGVDMSRILTAEHAMRKVRAVARDSDGPRTTLRKMHENNIDSIYVTRRDRTLQGLAEVDAIMQAADEGKDTIEGTLTQDFRTVGPDEPLQNLFSMFSEKSFPIAVVDAEKRLLGVVVKGAVLDQLAQAQAGEDE</sequence>
<dbReference type="InterPro" id="IPR005892">
    <property type="entry name" value="Gly-betaine_transp_ATP-bd"/>
</dbReference>
<keyword evidence="9" id="KW-1185">Reference proteome</keyword>
<evidence type="ECO:0000256" key="1">
    <source>
        <dbReference type="ARBA" id="ARBA00005417"/>
    </source>
</evidence>
<reference evidence="8 9" key="1">
    <citation type="submission" date="2020-03" db="EMBL/GenBank/DDBJ databases">
        <title>Metagenomic, metatranscriptomic, and metabolomic analyses revealed the key microbes and metabolic features during the fermentation of ganjang, Korean traditional soy sauce.</title>
        <authorList>
            <person name="Chun B.H."/>
            <person name="Jeon C.O."/>
        </authorList>
    </citation>
    <scope>NUCLEOTIDE SEQUENCE [LARGE SCALE GENOMIC DNA]</scope>
    <source>
        <strain evidence="8 9">KG14</strain>
    </source>
</reference>
<evidence type="ECO:0000313" key="9">
    <source>
        <dbReference type="Proteomes" id="UP000536442"/>
    </source>
</evidence>
<dbReference type="PANTHER" id="PTHR43869">
    <property type="entry name" value="GLYCINE BETAINE/PROLINE BETAINE TRANSPORT SYSTEM ATP-BINDING PROTEIN PROV"/>
    <property type="match status" value="1"/>
</dbReference>
<dbReference type="EC" id="7.6.2.9" evidence="6"/>
<accession>A0A851HRZ6</accession>
<evidence type="ECO:0000256" key="4">
    <source>
        <dbReference type="ARBA" id="ARBA00022840"/>
    </source>
</evidence>
<dbReference type="GO" id="GO:0015418">
    <property type="term" value="F:ABC-type quaternary ammonium compound transporting activity"/>
    <property type="evidence" value="ECO:0007669"/>
    <property type="project" value="UniProtKB-EC"/>
</dbReference>
<gene>
    <name evidence="8" type="ORF">HLV39_09510</name>
</gene>
<dbReference type="GO" id="GO:0005886">
    <property type="term" value="C:plasma membrane"/>
    <property type="evidence" value="ECO:0007669"/>
    <property type="project" value="UniProtKB-SubCell"/>
</dbReference>
<keyword evidence="5" id="KW-0029">Amino-acid transport</keyword>
<dbReference type="InterPro" id="IPR000644">
    <property type="entry name" value="CBS_dom"/>
</dbReference>
<feature type="domain" description="ABC transporter" evidence="7">
    <location>
        <begin position="29"/>
        <end position="270"/>
    </location>
</feature>
<keyword evidence="6" id="KW-0472">Membrane</keyword>
<dbReference type="PROSITE" id="PS00211">
    <property type="entry name" value="ABC_TRANSPORTER_1"/>
    <property type="match status" value="1"/>
</dbReference>
<dbReference type="GO" id="GO:0006865">
    <property type="term" value="P:amino acid transport"/>
    <property type="evidence" value="ECO:0007669"/>
    <property type="project" value="UniProtKB-UniRule"/>
</dbReference>
<dbReference type="Pfam" id="PF00571">
    <property type="entry name" value="CBS"/>
    <property type="match status" value="1"/>
</dbReference>
<evidence type="ECO:0000256" key="3">
    <source>
        <dbReference type="ARBA" id="ARBA00022741"/>
    </source>
</evidence>
<dbReference type="SMART" id="SM00382">
    <property type="entry name" value="AAA"/>
    <property type="match status" value="1"/>
</dbReference>
<evidence type="ECO:0000256" key="2">
    <source>
        <dbReference type="ARBA" id="ARBA00022448"/>
    </source>
</evidence>
<dbReference type="InterPro" id="IPR046342">
    <property type="entry name" value="CBS_dom_sf"/>
</dbReference>
<evidence type="ECO:0000259" key="7">
    <source>
        <dbReference type="PROSITE" id="PS50893"/>
    </source>
</evidence>